<evidence type="ECO:0000256" key="2">
    <source>
        <dbReference type="ARBA" id="ARBA00005810"/>
    </source>
</evidence>
<dbReference type="PANTHER" id="PTHR43071">
    <property type="entry name" value="2-AMINO-4-HYDROXY-6-HYDROXYMETHYLDIHYDROPTERIDINE PYROPHOSPHOKINASE"/>
    <property type="match status" value="1"/>
</dbReference>
<evidence type="ECO:0000256" key="1">
    <source>
        <dbReference type="ARBA" id="ARBA00005051"/>
    </source>
</evidence>
<gene>
    <name evidence="14" type="primary">FolK</name>
    <name evidence="14" type="ORF">KUM_0658</name>
</gene>
<feature type="domain" description="7,8-dihydro-6-hydroxymethylpterin-pyrophosphokinase" evidence="13">
    <location>
        <begin position="87"/>
        <end position="98"/>
    </location>
</feature>
<keyword evidence="7 14" id="KW-0418">Kinase</keyword>
<evidence type="ECO:0000256" key="3">
    <source>
        <dbReference type="ARBA" id="ARBA00013253"/>
    </source>
</evidence>
<dbReference type="EMBL" id="HE681424">
    <property type="protein sequence ID" value="CCG19451.1"/>
    <property type="molecule type" value="Genomic_DNA"/>
</dbReference>
<evidence type="ECO:0000256" key="10">
    <source>
        <dbReference type="ARBA" id="ARBA00029409"/>
    </source>
</evidence>
<dbReference type="InterPro" id="IPR000550">
    <property type="entry name" value="Hppk"/>
</dbReference>
<evidence type="ECO:0000256" key="12">
    <source>
        <dbReference type="ARBA" id="ARBA00033413"/>
    </source>
</evidence>
<comment type="pathway">
    <text evidence="1">Cofactor biosynthesis; tetrahydrofolate biosynthesis; 2-amino-4-hydroxy-6-hydroxymethyl-7,8-dihydropteridine diphosphate from 7,8-dihydroneopterin triphosphate: step 4/4.</text>
</comment>
<comment type="function">
    <text evidence="10">Catalyzes the transfer of pyrophosphate from adenosine triphosphate (ATP) to 6-hydroxymethyl-7,8-dihydropterin, an enzymatic step in folate biosynthesis pathway.</text>
</comment>
<proteinExistence type="inferred from homology"/>
<dbReference type="GO" id="GO:0016301">
    <property type="term" value="F:kinase activity"/>
    <property type="evidence" value="ECO:0007669"/>
    <property type="project" value="UniProtKB-KW"/>
</dbReference>
<dbReference type="UniPathway" id="UPA00077">
    <property type="reaction ID" value="UER00155"/>
</dbReference>
<evidence type="ECO:0000256" key="8">
    <source>
        <dbReference type="ARBA" id="ARBA00022840"/>
    </source>
</evidence>
<evidence type="ECO:0000256" key="11">
    <source>
        <dbReference type="ARBA" id="ARBA00029766"/>
    </source>
</evidence>
<evidence type="ECO:0000256" key="4">
    <source>
        <dbReference type="ARBA" id="ARBA00016218"/>
    </source>
</evidence>
<comment type="similarity">
    <text evidence="2">Belongs to the HPPK family.</text>
</comment>
<dbReference type="GO" id="GO:0003848">
    <property type="term" value="F:2-amino-4-hydroxy-6-hydroxymethyldihydropteridine diphosphokinase activity"/>
    <property type="evidence" value="ECO:0007669"/>
    <property type="project" value="UniProtKB-EC"/>
</dbReference>
<evidence type="ECO:0000256" key="9">
    <source>
        <dbReference type="ARBA" id="ARBA00022909"/>
    </source>
</evidence>
<dbReference type="HOGENOM" id="CLU_097916_1_2_4"/>
<dbReference type="Pfam" id="PF01288">
    <property type="entry name" value="HPPK"/>
    <property type="match status" value="1"/>
</dbReference>
<dbReference type="GO" id="GO:0005524">
    <property type="term" value="F:ATP binding"/>
    <property type="evidence" value="ECO:0007669"/>
    <property type="project" value="UniProtKB-KW"/>
</dbReference>
<sequence length="163" mass="18427">MHKVFIGLGANLGDELSYINKAISKLVECDDIELLATSSVYKTSPVESDGEDYLNAVIQINSSLDPFELLSIMQKIELDLGRQRPYKNAPRTIDLDILLFDDMQIKDDRLTIPHPRITQRAFVLVPLRELNPDLEIGGQSLETWIANLPCNQKIEKTTYSLNP</sequence>
<dbReference type="Gene3D" id="3.30.70.560">
    <property type="entry name" value="7,8-Dihydro-6-hydroxymethylpterin-pyrophosphokinase HPPK"/>
    <property type="match status" value="1"/>
</dbReference>
<dbReference type="CDD" id="cd00483">
    <property type="entry name" value="HPPK"/>
    <property type="match status" value="1"/>
</dbReference>
<dbReference type="GO" id="GO:0046656">
    <property type="term" value="P:folic acid biosynthetic process"/>
    <property type="evidence" value="ECO:0007669"/>
    <property type="project" value="UniProtKB-KW"/>
</dbReference>
<keyword evidence="9" id="KW-0289">Folate biosynthesis</keyword>
<dbReference type="EC" id="2.7.6.3" evidence="3"/>
<dbReference type="PROSITE" id="PS00794">
    <property type="entry name" value="HPPK"/>
    <property type="match status" value="1"/>
</dbReference>
<keyword evidence="6" id="KW-0547">Nucleotide-binding</keyword>
<protein>
    <recommendedName>
        <fullName evidence="4">2-amino-4-hydroxy-6-hydroxymethyldihydropteridine pyrophosphokinase</fullName>
        <ecNumber evidence="3">2.7.6.3</ecNumber>
    </recommendedName>
    <alternativeName>
        <fullName evidence="11">6-hydroxymethyl-7,8-dihydropterin pyrophosphokinase</fullName>
    </alternativeName>
    <alternativeName>
        <fullName evidence="12">7,8-dihydro-6-hydroxymethylpterin-pyrophosphokinase</fullName>
    </alternativeName>
</protein>
<evidence type="ECO:0000256" key="7">
    <source>
        <dbReference type="ARBA" id="ARBA00022777"/>
    </source>
</evidence>
<keyword evidence="8" id="KW-0067">ATP-binding</keyword>
<evidence type="ECO:0000313" key="14">
    <source>
        <dbReference type="EMBL" id="CCG19451.1"/>
    </source>
</evidence>
<dbReference type="RefSeq" id="WP_015551557.1">
    <property type="nucleotide sequence ID" value="NC_021033.1"/>
</dbReference>
<name>I7JRG5_9BURK</name>
<dbReference type="InterPro" id="IPR035907">
    <property type="entry name" value="Hppk_sf"/>
</dbReference>
<accession>I7JRG5</accession>
<evidence type="ECO:0000259" key="13">
    <source>
        <dbReference type="PROSITE" id="PS00794"/>
    </source>
</evidence>
<dbReference type="AlphaFoldDB" id="I7JRG5"/>
<reference evidence="14" key="1">
    <citation type="journal article" date="2012" name="Vet. Microbiol.">
        <title>Comparative genomic analyses of the Taylorellae.</title>
        <authorList>
            <person name="Hauser H."/>
            <person name="Richter D.C."/>
            <person name="van Tonder A."/>
            <person name="Clark L."/>
            <person name="Preston A."/>
        </authorList>
    </citation>
    <scope>NUCLEOTIDE SEQUENCE</scope>
    <source>
        <strain evidence="14">14/45</strain>
    </source>
</reference>
<dbReference type="GO" id="GO:0046654">
    <property type="term" value="P:tetrahydrofolate biosynthetic process"/>
    <property type="evidence" value="ECO:0007669"/>
    <property type="project" value="UniProtKB-UniPathway"/>
</dbReference>
<keyword evidence="5 14" id="KW-0808">Transferase</keyword>
<dbReference type="PANTHER" id="PTHR43071:SF1">
    <property type="entry name" value="2-AMINO-4-HYDROXY-6-HYDROXYMETHYLDIHYDROPTERIDINE PYROPHOSPHOKINASE"/>
    <property type="match status" value="1"/>
</dbReference>
<dbReference type="SUPFAM" id="SSF55083">
    <property type="entry name" value="6-hydroxymethyl-7,8-dihydropterin pyrophosphokinase, HPPK"/>
    <property type="match status" value="1"/>
</dbReference>
<evidence type="ECO:0000256" key="6">
    <source>
        <dbReference type="ARBA" id="ARBA00022741"/>
    </source>
</evidence>
<dbReference type="KEGG" id="tat:KUM_0658"/>
<dbReference type="NCBIfam" id="TIGR01498">
    <property type="entry name" value="folK"/>
    <property type="match status" value="1"/>
</dbReference>
<organism evidence="14">
    <name type="scientific">Taylorella asinigenitalis 14/45</name>
    <dbReference type="NCBI Taxonomy" id="1091495"/>
    <lineage>
        <taxon>Bacteria</taxon>
        <taxon>Pseudomonadati</taxon>
        <taxon>Pseudomonadota</taxon>
        <taxon>Betaproteobacteria</taxon>
        <taxon>Burkholderiales</taxon>
        <taxon>Alcaligenaceae</taxon>
        <taxon>Taylorella</taxon>
    </lineage>
</organism>
<evidence type="ECO:0000256" key="5">
    <source>
        <dbReference type="ARBA" id="ARBA00022679"/>
    </source>
</evidence>